<dbReference type="Proteomes" id="UP001596050">
    <property type="component" value="Unassembled WGS sequence"/>
</dbReference>
<dbReference type="RefSeq" id="WP_379784435.1">
    <property type="nucleotide sequence ID" value="NZ_JBHSMU010000014.1"/>
</dbReference>
<dbReference type="Pfam" id="PF02613">
    <property type="entry name" value="Nitrate_red_del"/>
    <property type="match status" value="1"/>
</dbReference>
<name>A0ABW0L4M8_9BURK</name>
<dbReference type="SUPFAM" id="SSF89155">
    <property type="entry name" value="TorD-like"/>
    <property type="match status" value="1"/>
</dbReference>
<gene>
    <name evidence="2" type="ORF">ACFPN5_13275</name>
</gene>
<keyword evidence="1" id="KW-0143">Chaperone</keyword>
<evidence type="ECO:0000313" key="3">
    <source>
        <dbReference type="Proteomes" id="UP001596050"/>
    </source>
</evidence>
<dbReference type="EMBL" id="JBHSMU010000014">
    <property type="protein sequence ID" value="MFC5460775.1"/>
    <property type="molecule type" value="Genomic_DNA"/>
</dbReference>
<comment type="caution">
    <text evidence="2">The sequence shown here is derived from an EMBL/GenBank/DDBJ whole genome shotgun (WGS) entry which is preliminary data.</text>
</comment>
<dbReference type="PANTHER" id="PTHR34227">
    <property type="entry name" value="CHAPERONE PROTEIN YCDY"/>
    <property type="match status" value="1"/>
</dbReference>
<dbReference type="PANTHER" id="PTHR34227:SF1">
    <property type="entry name" value="DIMETHYL SULFOXIDE REDUCTASE CHAPERONE-RELATED"/>
    <property type="match status" value="1"/>
</dbReference>
<dbReference type="Gene3D" id="1.10.3480.10">
    <property type="entry name" value="TorD-like"/>
    <property type="match status" value="1"/>
</dbReference>
<keyword evidence="3" id="KW-1185">Reference proteome</keyword>
<proteinExistence type="predicted"/>
<dbReference type="InterPro" id="IPR050289">
    <property type="entry name" value="TorD/DmsD_chaperones"/>
</dbReference>
<reference evidence="3" key="1">
    <citation type="journal article" date="2019" name="Int. J. Syst. Evol. Microbiol.">
        <title>The Global Catalogue of Microorganisms (GCM) 10K type strain sequencing project: providing services to taxonomists for standard genome sequencing and annotation.</title>
        <authorList>
            <consortium name="The Broad Institute Genomics Platform"/>
            <consortium name="The Broad Institute Genome Sequencing Center for Infectious Disease"/>
            <person name="Wu L."/>
            <person name="Ma J."/>
        </authorList>
    </citation>
    <scope>NUCLEOTIDE SEQUENCE [LARGE SCALE GENOMIC DNA]</scope>
    <source>
        <strain evidence="3">KACC 12649</strain>
    </source>
</reference>
<dbReference type="InterPro" id="IPR036411">
    <property type="entry name" value="TorD-like_sf"/>
</dbReference>
<sequence length="235" mass="24453">MQSASSISSNPAATEAARSGAAAAGTGIAVALPLSAEDQARADLYALAARLLLAPPDATLLEGLASADPIHSTGGDHTLEDAWEKLVLAASVMDAAAVSQEFDLLFVSSGTPPLNPYGSLYLSGFMNDTPLAELRADLAGFGIGRVRGVFESEDHLGALCETMRVLIAGGPGIRRQPLDVQKTFFEARIGRWYARCLADMAGAEGANFYRLVAAFASALLAIEAEAFAVEDGIHD</sequence>
<dbReference type="InterPro" id="IPR020945">
    <property type="entry name" value="DMSO/NO3_reduct_chaperone"/>
</dbReference>
<organism evidence="2 3">
    <name type="scientific">Massilia niabensis</name>
    <dbReference type="NCBI Taxonomy" id="544910"/>
    <lineage>
        <taxon>Bacteria</taxon>
        <taxon>Pseudomonadati</taxon>
        <taxon>Pseudomonadota</taxon>
        <taxon>Betaproteobacteria</taxon>
        <taxon>Burkholderiales</taxon>
        <taxon>Oxalobacteraceae</taxon>
        <taxon>Telluria group</taxon>
        <taxon>Massilia</taxon>
    </lineage>
</organism>
<evidence type="ECO:0000256" key="1">
    <source>
        <dbReference type="ARBA" id="ARBA00023186"/>
    </source>
</evidence>
<evidence type="ECO:0000313" key="2">
    <source>
        <dbReference type="EMBL" id="MFC5460775.1"/>
    </source>
</evidence>
<accession>A0ABW0L4M8</accession>
<protein>
    <submittedName>
        <fullName evidence="2">Molecular chaperone</fullName>
    </submittedName>
</protein>